<dbReference type="RefSeq" id="XP_007317640.1">
    <property type="nucleotide sequence ID" value="XM_007317578.1"/>
</dbReference>
<dbReference type="InterPro" id="IPR036869">
    <property type="entry name" value="J_dom_sf"/>
</dbReference>
<dbReference type="SUPFAM" id="SSF46565">
    <property type="entry name" value="Chaperone J-domain"/>
    <property type="match status" value="1"/>
</dbReference>
<dbReference type="OrthoDB" id="445556at2759"/>
<dbReference type="PROSITE" id="PS50076">
    <property type="entry name" value="DNAJ_2"/>
    <property type="match status" value="1"/>
</dbReference>
<keyword evidence="1" id="KW-0143">Chaperone</keyword>
<dbReference type="PRINTS" id="PR00625">
    <property type="entry name" value="JDOMAIN"/>
</dbReference>
<feature type="compositionally biased region" description="Basic and acidic residues" evidence="2">
    <location>
        <begin position="189"/>
        <end position="209"/>
    </location>
</feature>
<dbReference type="HOGENOM" id="CLU_091449_2_0_1"/>
<proteinExistence type="predicted"/>
<evidence type="ECO:0000313" key="4">
    <source>
        <dbReference type="EMBL" id="EGO25518.1"/>
    </source>
</evidence>
<dbReference type="Gene3D" id="1.10.287.110">
    <property type="entry name" value="DnaJ domain"/>
    <property type="match status" value="1"/>
</dbReference>
<dbReference type="AlphaFoldDB" id="F8NT45"/>
<dbReference type="GeneID" id="18818954"/>
<evidence type="ECO:0000256" key="1">
    <source>
        <dbReference type="ARBA" id="ARBA00023186"/>
    </source>
</evidence>
<organism>
    <name type="scientific">Serpula lacrymans var. lacrymans (strain S7.9)</name>
    <name type="common">Dry rot fungus</name>
    <dbReference type="NCBI Taxonomy" id="578457"/>
    <lineage>
        <taxon>Eukaryota</taxon>
        <taxon>Fungi</taxon>
        <taxon>Dikarya</taxon>
        <taxon>Basidiomycota</taxon>
        <taxon>Agaricomycotina</taxon>
        <taxon>Agaricomycetes</taxon>
        <taxon>Agaricomycetidae</taxon>
        <taxon>Boletales</taxon>
        <taxon>Coniophorineae</taxon>
        <taxon>Serpulaceae</taxon>
        <taxon>Serpula</taxon>
    </lineage>
</organism>
<dbReference type="PANTHER" id="PTHR44145:SF3">
    <property type="entry name" value="DNAJ HOMOLOG SUBFAMILY A MEMBER 3, MITOCHONDRIAL"/>
    <property type="match status" value="1"/>
</dbReference>
<dbReference type="InterPro" id="IPR001623">
    <property type="entry name" value="DnaJ_domain"/>
</dbReference>
<feature type="region of interest" description="Disordered" evidence="2">
    <location>
        <begin position="28"/>
        <end position="61"/>
    </location>
</feature>
<dbReference type="SMART" id="SM00271">
    <property type="entry name" value="DnaJ"/>
    <property type="match status" value="1"/>
</dbReference>
<accession>F8NT45</accession>
<feature type="domain" description="J" evidence="3">
    <location>
        <begin position="52"/>
        <end position="146"/>
    </location>
</feature>
<feature type="region of interest" description="Disordered" evidence="2">
    <location>
        <begin position="184"/>
        <end position="209"/>
    </location>
</feature>
<protein>
    <recommendedName>
        <fullName evidence="3">J domain-containing protein</fullName>
    </recommendedName>
</protein>
<feature type="compositionally biased region" description="Polar residues" evidence="2">
    <location>
        <begin position="39"/>
        <end position="52"/>
    </location>
</feature>
<evidence type="ECO:0000259" key="3">
    <source>
        <dbReference type="PROSITE" id="PS50076"/>
    </source>
</evidence>
<dbReference type="InterPro" id="IPR051938">
    <property type="entry name" value="Apopto_cytoskel_mod"/>
</dbReference>
<dbReference type="EMBL" id="GL945433">
    <property type="protein sequence ID" value="EGO25518.1"/>
    <property type="molecule type" value="Genomic_DNA"/>
</dbReference>
<reference evidence="4" key="1">
    <citation type="submission" date="2011-04" db="EMBL/GenBank/DDBJ databases">
        <title>Evolution of plant cell wall degrading machinery underlies the functional diversity of forest fungi.</title>
        <authorList>
            <consortium name="US DOE Joint Genome Institute (JGI-PGF)"/>
            <person name="Eastwood D.C."/>
            <person name="Floudas D."/>
            <person name="Binder M."/>
            <person name="Majcherczyk A."/>
            <person name="Schneider P."/>
            <person name="Aerts A."/>
            <person name="Asiegbu F.O."/>
            <person name="Baker S.E."/>
            <person name="Barry K."/>
            <person name="Bendiksby M."/>
            <person name="Blumentritt M."/>
            <person name="Coutinho P.M."/>
            <person name="Cullen D."/>
            <person name="Cullen D."/>
            <person name="Gathman A."/>
            <person name="Goodell B."/>
            <person name="Henrissat B."/>
            <person name="Ihrmark K."/>
            <person name="Kauserud H."/>
            <person name="Kohler A."/>
            <person name="LaButti K."/>
            <person name="Lapidus A."/>
            <person name="Lavin J.L."/>
            <person name="Lee Y.-H."/>
            <person name="Lindquist E."/>
            <person name="Lilly W."/>
            <person name="Lucas S."/>
            <person name="Morin E."/>
            <person name="Murat C."/>
            <person name="Oguiza J.A."/>
            <person name="Park J."/>
            <person name="Pisabarro A.G."/>
            <person name="Riley R."/>
            <person name="Rosling A."/>
            <person name="Salamov A."/>
            <person name="Schmidt O."/>
            <person name="Schmutz J."/>
            <person name="Skrede I."/>
            <person name="Stenlid J."/>
            <person name="Wiebenga A."/>
            <person name="Xie X."/>
            <person name="Kues U."/>
            <person name="Hibbett D.S."/>
            <person name="Hoffmeister D."/>
            <person name="Hogberg N."/>
            <person name="Martin F."/>
            <person name="Grigoriev I.V."/>
            <person name="Watkinson S.C."/>
        </authorList>
    </citation>
    <scope>NUCLEOTIDE SEQUENCE</scope>
    <source>
        <strain evidence="4">S7.9</strain>
    </source>
</reference>
<dbReference type="CDD" id="cd06257">
    <property type="entry name" value="DnaJ"/>
    <property type="match status" value="1"/>
</dbReference>
<dbReference type="KEGG" id="sla:SERLADRAFT_465800"/>
<dbReference type="Proteomes" id="UP000008064">
    <property type="component" value="Unassembled WGS sequence"/>
</dbReference>
<dbReference type="PANTHER" id="PTHR44145">
    <property type="entry name" value="DNAJ HOMOLOG SUBFAMILY A MEMBER 3, MITOCHONDRIAL"/>
    <property type="match status" value="1"/>
</dbReference>
<sequence length="209" mass="24117">MLSLRSRGHSILRRFVFIQTYPSRFQTSAASKASDRESNSNPYPYPTHTNPRPHQIFHLPHNASQNDVKRRYYDLVRIYHPDSPVARHYAPEVSQARFQSITQAYDMLRGKSAFSEETLASRTANIRHSDIWRGRSSRRPHFDDTSGDERWKERTIAAVVILTLVAFVVQTMTTRQQALAEIVARSQRKPHDIKGTQEDHTLGEDSKTT</sequence>
<name>F8NT45_SERL9</name>
<dbReference type="Pfam" id="PF00226">
    <property type="entry name" value="DnaJ"/>
    <property type="match status" value="1"/>
</dbReference>
<evidence type="ECO:0000256" key="2">
    <source>
        <dbReference type="SAM" id="MobiDB-lite"/>
    </source>
</evidence>
<gene>
    <name evidence="4" type="ORF">SERLADRAFT_465800</name>
</gene>